<dbReference type="Gene3D" id="3.40.50.1820">
    <property type="entry name" value="alpha/beta hydrolase"/>
    <property type="match status" value="1"/>
</dbReference>
<organism evidence="4 5">
    <name type="scientific">Flavisphingopyxis soli</name>
    <dbReference type="NCBI Taxonomy" id="2601267"/>
    <lineage>
        <taxon>Bacteria</taxon>
        <taxon>Pseudomonadati</taxon>
        <taxon>Pseudomonadota</taxon>
        <taxon>Alphaproteobacteria</taxon>
        <taxon>Sphingomonadales</taxon>
        <taxon>Sphingopyxidaceae</taxon>
        <taxon>Flavisphingopyxis</taxon>
    </lineage>
</organism>
<reference evidence="4 5" key="1">
    <citation type="submission" date="2019-08" db="EMBL/GenBank/DDBJ databases">
        <title>Sphingorhabdus soil sp. nov., isolated from arctic soil.</title>
        <authorList>
            <person name="Liu Y."/>
        </authorList>
    </citation>
    <scope>NUCLEOTIDE SEQUENCE [LARGE SCALE GENOMIC DNA]</scope>
    <source>
        <strain evidence="4 5">D-2Q-5-6</strain>
    </source>
</reference>
<evidence type="ECO:0000256" key="2">
    <source>
        <dbReference type="ARBA" id="ARBA00022801"/>
    </source>
</evidence>
<dbReference type="PANTHER" id="PTHR10655:SF17">
    <property type="entry name" value="LYSOPHOSPHOLIPASE-LIKE PROTEIN 1"/>
    <property type="match status" value="1"/>
</dbReference>
<dbReference type="PANTHER" id="PTHR10655">
    <property type="entry name" value="LYSOPHOSPHOLIPASE-RELATED"/>
    <property type="match status" value="1"/>
</dbReference>
<proteinExistence type="inferred from homology"/>
<gene>
    <name evidence="4" type="ORF">FSZ31_00390</name>
</gene>
<keyword evidence="2" id="KW-0378">Hydrolase</keyword>
<comment type="caution">
    <text evidence="4">The sequence shown here is derived from an EMBL/GenBank/DDBJ whole genome shotgun (WGS) entry which is preliminary data.</text>
</comment>
<dbReference type="AlphaFoldDB" id="A0A5C6UL85"/>
<feature type="domain" description="Phospholipase/carboxylesterase/thioesterase" evidence="3">
    <location>
        <begin position="42"/>
        <end position="239"/>
    </location>
</feature>
<evidence type="ECO:0000259" key="3">
    <source>
        <dbReference type="Pfam" id="PF02230"/>
    </source>
</evidence>
<accession>A0A5C6UL85</accession>
<dbReference type="InterPro" id="IPR050565">
    <property type="entry name" value="LYPA1-2/EST-like"/>
</dbReference>
<dbReference type="SUPFAM" id="SSF53474">
    <property type="entry name" value="alpha/beta-Hydrolases"/>
    <property type="match status" value="1"/>
</dbReference>
<dbReference type="GO" id="GO:0016787">
    <property type="term" value="F:hydrolase activity"/>
    <property type="evidence" value="ECO:0007669"/>
    <property type="project" value="UniProtKB-KW"/>
</dbReference>
<name>A0A5C6UL85_9SPHN</name>
<evidence type="ECO:0000256" key="1">
    <source>
        <dbReference type="ARBA" id="ARBA00006499"/>
    </source>
</evidence>
<sequence length="246" mass="25690">MTSRCHSARDRWPSRASCVQLRERTQVSKIVNGASLKPRSGAEPKQIVLLLHGFGSSGTDMIALAPHWQDAMPDALFLAPHAPQRCGTMGAGYQWWGLSGFAPAALAAGAASAAPAIDAFIDKKLAQYGLTEADLALVGFSQGTMMALHVGLRRPRAVAGVVGYSGMLTGTLGVPKIGVAKAPVLLVHGSADGIVPVAAVHMAESELNRLGVEVTTHVSHGVTHSVDPVGLRLGRDFLAEAFDQST</sequence>
<dbReference type="Pfam" id="PF02230">
    <property type="entry name" value="Abhydrolase_2"/>
    <property type="match status" value="1"/>
</dbReference>
<keyword evidence="5" id="KW-1185">Reference proteome</keyword>
<dbReference type="InterPro" id="IPR003140">
    <property type="entry name" value="PLipase/COase/thioEstase"/>
</dbReference>
<dbReference type="InterPro" id="IPR029058">
    <property type="entry name" value="AB_hydrolase_fold"/>
</dbReference>
<comment type="similarity">
    <text evidence="1">Belongs to the AB hydrolase superfamily. AB hydrolase 2 family.</text>
</comment>
<protein>
    <submittedName>
        <fullName evidence="4">Phospholipase</fullName>
    </submittedName>
</protein>
<dbReference type="EMBL" id="VOPY01000001">
    <property type="protein sequence ID" value="TXC73260.1"/>
    <property type="molecule type" value="Genomic_DNA"/>
</dbReference>
<dbReference type="OrthoDB" id="9801763at2"/>
<dbReference type="Proteomes" id="UP000321129">
    <property type="component" value="Unassembled WGS sequence"/>
</dbReference>
<evidence type="ECO:0000313" key="5">
    <source>
        <dbReference type="Proteomes" id="UP000321129"/>
    </source>
</evidence>
<evidence type="ECO:0000313" key="4">
    <source>
        <dbReference type="EMBL" id="TXC73260.1"/>
    </source>
</evidence>